<sequence>MLFVIFAAVEPQRVLAVCWIGGAPIPFQVIISTPASSACSFKPQDHRPRSSRKWRRSEVAICRRLPCGLLRQLRLSQRR</sequence>
<evidence type="ECO:0000256" key="1">
    <source>
        <dbReference type="SAM" id="SignalP"/>
    </source>
</evidence>
<evidence type="ECO:0008006" key="4">
    <source>
        <dbReference type="Google" id="ProtNLM"/>
    </source>
</evidence>
<protein>
    <recommendedName>
        <fullName evidence="4">Secreted protein</fullName>
    </recommendedName>
</protein>
<dbReference type="EMBL" id="VIEB01000404">
    <property type="protein sequence ID" value="TQD92001.1"/>
    <property type="molecule type" value="Genomic_DNA"/>
</dbReference>
<evidence type="ECO:0000313" key="3">
    <source>
        <dbReference type="Proteomes" id="UP000315295"/>
    </source>
</evidence>
<name>A0A540LZS7_MALBA</name>
<feature type="chain" id="PRO_5022199820" description="Secreted protein" evidence="1">
    <location>
        <begin position="17"/>
        <end position="79"/>
    </location>
</feature>
<dbReference type="Proteomes" id="UP000315295">
    <property type="component" value="Unassembled WGS sequence"/>
</dbReference>
<reference evidence="2 3" key="1">
    <citation type="journal article" date="2019" name="G3 (Bethesda)">
        <title>Sequencing of a Wild Apple (Malus baccata) Genome Unravels the Differences Between Cultivated and Wild Apple Species Regarding Disease Resistance and Cold Tolerance.</title>
        <authorList>
            <person name="Chen X."/>
        </authorList>
    </citation>
    <scope>NUCLEOTIDE SEQUENCE [LARGE SCALE GENOMIC DNA]</scope>
    <source>
        <strain evidence="3">cv. Shandingzi</strain>
        <tissue evidence="2">Leaves</tissue>
    </source>
</reference>
<dbReference type="AlphaFoldDB" id="A0A540LZS7"/>
<feature type="signal peptide" evidence="1">
    <location>
        <begin position="1"/>
        <end position="16"/>
    </location>
</feature>
<accession>A0A540LZS7</accession>
<proteinExistence type="predicted"/>
<gene>
    <name evidence="2" type="ORF">C1H46_022405</name>
</gene>
<keyword evidence="3" id="KW-1185">Reference proteome</keyword>
<organism evidence="2 3">
    <name type="scientific">Malus baccata</name>
    <name type="common">Siberian crab apple</name>
    <name type="synonym">Pyrus baccata</name>
    <dbReference type="NCBI Taxonomy" id="106549"/>
    <lineage>
        <taxon>Eukaryota</taxon>
        <taxon>Viridiplantae</taxon>
        <taxon>Streptophyta</taxon>
        <taxon>Embryophyta</taxon>
        <taxon>Tracheophyta</taxon>
        <taxon>Spermatophyta</taxon>
        <taxon>Magnoliopsida</taxon>
        <taxon>eudicotyledons</taxon>
        <taxon>Gunneridae</taxon>
        <taxon>Pentapetalae</taxon>
        <taxon>rosids</taxon>
        <taxon>fabids</taxon>
        <taxon>Rosales</taxon>
        <taxon>Rosaceae</taxon>
        <taxon>Amygdaloideae</taxon>
        <taxon>Maleae</taxon>
        <taxon>Malus</taxon>
    </lineage>
</organism>
<comment type="caution">
    <text evidence="2">The sequence shown here is derived from an EMBL/GenBank/DDBJ whole genome shotgun (WGS) entry which is preliminary data.</text>
</comment>
<keyword evidence="1" id="KW-0732">Signal</keyword>
<evidence type="ECO:0000313" key="2">
    <source>
        <dbReference type="EMBL" id="TQD92001.1"/>
    </source>
</evidence>